<feature type="binding site" evidence="3">
    <location>
        <position position="144"/>
    </location>
    <ligand>
        <name>a divalent metal cation</name>
        <dbReference type="ChEBI" id="CHEBI:60240"/>
    </ligand>
</feature>
<keyword evidence="3" id="KW-0479">Metal-binding</keyword>
<dbReference type="EMBL" id="SWAU01000020">
    <property type="protein sequence ID" value="TKA97845.1"/>
    <property type="molecule type" value="Genomic_DNA"/>
</dbReference>
<dbReference type="InterPro" id="IPR005511">
    <property type="entry name" value="SMP-30"/>
</dbReference>
<evidence type="ECO:0000313" key="6">
    <source>
        <dbReference type="Proteomes" id="UP000306340"/>
    </source>
</evidence>
<dbReference type="PANTHER" id="PTHR10907:SF47">
    <property type="entry name" value="REGUCALCIN"/>
    <property type="match status" value="1"/>
</dbReference>
<comment type="cofactor">
    <cofactor evidence="3">
        <name>Zn(2+)</name>
        <dbReference type="ChEBI" id="CHEBI:29105"/>
    </cofactor>
    <text evidence="3">Binds 1 divalent metal cation per subunit.</text>
</comment>
<dbReference type="Proteomes" id="UP000306340">
    <property type="component" value="Unassembled WGS sequence"/>
</dbReference>
<dbReference type="PRINTS" id="PR01790">
    <property type="entry name" value="SMP30FAMILY"/>
</dbReference>
<feature type="binding site" evidence="3">
    <location>
        <position position="99"/>
    </location>
    <ligand>
        <name>substrate</name>
    </ligand>
</feature>
<accession>A0A4U0Z0X6</accession>
<evidence type="ECO:0000313" key="5">
    <source>
        <dbReference type="EMBL" id="TKA97845.1"/>
    </source>
</evidence>
<sequence length="311" mass="33473">MIFDTRPCTLGEGPLWHPERQQLFWFDIIGKRLMTRSDAEPGAGPEEWQFAEHCSAAGWIDRDRLLIASETALFRFDLATGMRHDLCALEADKPGNRSNDGRADPQGGFWIGTMGKAAEKGAGAVYRYHGGTLRRLYTGVTIPNAICFTPDGRHAHFADTDLGKVWRVALDAEGWPASEPEPFLDLAAEGLNPDGAVVDAEGLFWNAQWGAGRVAAYAPDGSLVRSVSFDAPHTSCPAFGGPGMTTLHCTTALQGMDAAARAAHPSAGMTFAAREIARGQAEPRVASAGDAAIAEAVRPQPQRLALQHRRL</sequence>
<dbReference type="GO" id="GO:0019853">
    <property type="term" value="P:L-ascorbic acid biosynthetic process"/>
    <property type="evidence" value="ECO:0007669"/>
    <property type="project" value="TreeGrafter"/>
</dbReference>
<dbReference type="SUPFAM" id="SSF63829">
    <property type="entry name" value="Calcium-dependent phosphotriesterase"/>
    <property type="match status" value="1"/>
</dbReference>
<dbReference type="GO" id="GO:0004341">
    <property type="term" value="F:gluconolactonase activity"/>
    <property type="evidence" value="ECO:0007669"/>
    <property type="project" value="TreeGrafter"/>
</dbReference>
<feature type="domain" description="SMP-30/Gluconolactonase/LRE-like region" evidence="4">
    <location>
        <begin position="10"/>
        <end position="252"/>
    </location>
</feature>
<dbReference type="Pfam" id="PF08450">
    <property type="entry name" value="SGL"/>
    <property type="match status" value="1"/>
</dbReference>
<gene>
    <name evidence="5" type="ORF">FAZ78_03850</name>
</gene>
<proteinExistence type="inferred from homology"/>
<feature type="active site" description="Proton donor/acceptor" evidence="2">
    <location>
        <position position="194"/>
    </location>
</feature>
<feature type="binding site" evidence="3">
    <location>
        <position position="194"/>
    </location>
    <ligand>
        <name>a divalent metal cation</name>
        <dbReference type="ChEBI" id="CHEBI:60240"/>
    </ligand>
</feature>
<feature type="binding site" evidence="3">
    <location>
        <position position="12"/>
    </location>
    <ligand>
        <name>a divalent metal cation</name>
        <dbReference type="ChEBI" id="CHEBI:60240"/>
    </ligand>
</feature>
<dbReference type="PANTHER" id="PTHR10907">
    <property type="entry name" value="REGUCALCIN"/>
    <property type="match status" value="1"/>
</dbReference>
<evidence type="ECO:0000256" key="3">
    <source>
        <dbReference type="PIRSR" id="PIRSR605511-2"/>
    </source>
</evidence>
<evidence type="ECO:0000256" key="1">
    <source>
        <dbReference type="ARBA" id="ARBA00008853"/>
    </source>
</evidence>
<name>A0A4U0Z0X6_9RHOB</name>
<evidence type="ECO:0000259" key="4">
    <source>
        <dbReference type="Pfam" id="PF08450"/>
    </source>
</evidence>
<protein>
    <submittedName>
        <fullName evidence="5">SMP-30/gluconolactonase/LRE family protein</fullName>
    </submittedName>
</protein>
<dbReference type="AlphaFoldDB" id="A0A4U0Z0X6"/>
<dbReference type="GO" id="GO:0005509">
    <property type="term" value="F:calcium ion binding"/>
    <property type="evidence" value="ECO:0007669"/>
    <property type="project" value="TreeGrafter"/>
</dbReference>
<keyword evidence="3" id="KW-0862">Zinc</keyword>
<comment type="similarity">
    <text evidence="1">Belongs to the SMP-30/CGR1 family.</text>
</comment>
<organism evidence="5 6">
    <name type="scientific">Cereibacter changlensis</name>
    <dbReference type="NCBI Taxonomy" id="402884"/>
    <lineage>
        <taxon>Bacteria</taxon>
        <taxon>Pseudomonadati</taxon>
        <taxon>Pseudomonadota</taxon>
        <taxon>Alphaproteobacteria</taxon>
        <taxon>Rhodobacterales</taxon>
        <taxon>Paracoccaceae</taxon>
        <taxon>Cereibacter</taxon>
    </lineage>
</organism>
<dbReference type="Gene3D" id="2.120.10.30">
    <property type="entry name" value="TolB, C-terminal domain"/>
    <property type="match status" value="1"/>
</dbReference>
<dbReference type="InterPro" id="IPR011042">
    <property type="entry name" value="6-blade_b-propeller_TolB-like"/>
</dbReference>
<reference evidence="5 6" key="1">
    <citation type="submission" date="2019-04" db="EMBL/GenBank/DDBJ databases">
        <title>Crypto-aerobic microbial life in anoxic (sulfidic) marine sediments.</title>
        <authorList>
            <person name="Bhattacharya S."/>
            <person name="Roy C."/>
            <person name="Mondal N."/>
            <person name="Sarkar J."/>
            <person name="Mandal S."/>
            <person name="Rameez M.J."/>
            <person name="Ghosh W."/>
        </authorList>
    </citation>
    <scope>NUCLEOTIDE SEQUENCE [LARGE SCALE GENOMIC DNA]</scope>
    <source>
        <strain evidence="5 6">SBBC</strain>
    </source>
</reference>
<comment type="caution">
    <text evidence="5">The sequence shown here is derived from an EMBL/GenBank/DDBJ whole genome shotgun (WGS) entry which is preliminary data.</text>
</comment>
<feature type="binding site" evidence="3">
    <location>
        <position position="97"/>
    </location>
    <ligand>
        <name>substrate</name>
    </ligand>
</feature>
<dbReference type="RefSeq" id="WP_136791388.1">
    <property type="nucleotide sequence ID" value="NZ_SWAU01000020.1"/>
</dbReference>
<dbReference type="InterPro" id="IPR013658">
    <property type="entry name" value="SGL"/>
</dbReference>
<evidence type="ECO:0000256" key="2">
    <source>
        <dbReference type="PIRSR" id="PIRSR605511-1"/>
    </source>
</evidence>